<dbReference type="AlphaFoldDB" id="A0AAV7R349"/>
<accession>A0AAV7R349</accession>
<evidence type="ECO:0000313" key="2">
    <source>
        <dbReference type="Proteomes" id="UP001066276"/>
    </source>
</evidence>
<name>A0AAV7R349_PLEWA</name>
<gene>
    <name evidence="1" type="ORF">NDU88_012399</name>
</gene>
<evidence type="ECO:0000313" key="1">
    <source>
        <dbReference type="EMBL" id="KAJ1146117.1"/>
    </source>
</evidence>
<dbReference type="EMBL" id="JANPWB010000010">
    <property type="protein sequence ID" value="KAJ1146117.1"/>
    <property type="molecule type" value="Genomic_DNA"/>
</dbReference>
<proteinExistence type="predicted"/>
<reference evidence="1" key="1">
    <citation type="journal article" date="2022" name="bioRxiv">
        <title>Sequencing and chromosome-scale assembly of the giantPleurodeles waltlgenome.</title>
        <authorList>
            <person name="Brown T."/>
            <person name="Elewa A."/>
            <person name="Iarovenko S."/>
            <person name="Subramanian E."/>
            <person name="Araus A.J."/>
            <person name="Petzold A."/>
            <person name="Susuki M."/>
            <person name="Suzuki K.-i.T."/>
            <person name="Hayashi T."/>
            <person name="Toyoda A."/>
            <person name="Oliveira C."/>
            <person name="Osipova E."/>
            <person name="Leigh N.D."/>
            <person name="Simon A."/>
            <person name="Yun M.H."/>
        </authorList>
    </citation>
    <scope>NUCLEOTIDE SEQUENCE</scope>
    <source>
        <strain evidence="1">20211129_DDA</strain>
        <tissue evidence="1">Liver</tissue>
    </source>
</reference>
<sequence length="155" mass="16663">MLTGRSETSSALEGKCTAMQDAGVQASRRHLQLLLGTRRADTGFFTAPHGAVACLIEKLLEALGLCLTMADPLLAGESTSLSPTATESFSLRCRGLVLTPPRETMKDSAIGPDLRPYRPAQVLDSKGVNWISARNLPTASRGQLAYNQLPRQIKL</sequence>
<keyword evidence="2" id="KW-1185">Reference proteome</keyword>
<comment type="caution">
    <text evidence="1">The sequence shown here is derived from an EMBL/GenBank/DDBJ whole genome shotgun (WGS) entry which is preliminary data.</text>
</comment>
<protein>
    <submittedName>
        <fullName evidence="1">Uncharacterized protein</fullName>
    </submittedName>
</protein>
<organism evidence="1 2">
    <name type="scientific">Pleurodeles waltl</name>
    <name type="common">Iberian ribbed newt</name>
    <dbReference type="NCBI Taxonomy" id="8319"/>
    <lineage>
        <taxon>Eukaryota</taxon>
        <taxon>Metazoa</taxon>
        <taxon>Chordata</taxon>
        <taxon>Craniata</taxon>
        <taxon>Vertebrata</taxon>
        <taxon>Euteleostomi</taxon>
        <taxon>Amphibia</taxon>
        <taxon>Batrachia</taxon>
        <taxon>Caudata</taxon>
        <taxon>Salamandroidea</taxon>
        <taxon>Salamandridae</taxon>
        <taxon>Pleurodelinae</taxon>
        <taxon>Pleurodeles</taxon>
    </lineage>
</organism>
<dbReference type="Proteomes" id="UP001066276">
    <property type="component" value="Chromosome 6"/>
</dbReference>